<name>A0ABY8H942_9MICC</name>
<dbReference type="GO" id="GO:0005524">
    <property type="term" value="F:ATP binding"/>
    <property type="evidence" value="ECO:0007669"/>
    <property type="project" value="UniProtKB-KW"/>
</dbReference>
<evidence type="ECO:0000256" key="2">
    <source>
        <dbReference type="ARBA" id="ARBA00022741"/>
    </source>
</evidence>
<keyword evidence="3 5" id="KW-0067">ATP-binding</keyword>
<dbReference type="PROSITE" id="PS00211">
    <property type="entry name" value="ABC_TRANSPORTER_1"/>
    <property type="match status" value="1"/>
</dbReference>
<organism evidence="5 6">
    <name type="scientific">Citricoccus muralis</name>
    <dbReference type="NCBI Taxonomy" id="169134"/>
    <lineage>
        <taxon>Bacteria</taxon>
        <taxon>Bacillati</taxon>
        <taxon>Actinomycetota</taxon>
        <taxon>Actinomycetes</taxon>
        <taxon>Micrococcales</taxon>
        <taxon>Micrococcaceae</taxon>
        <taxon>Citricoccus</taxon>
    </lineage>
</organism>
<dbReference type="InterPro" id="IPR027417">
    <property type="entry name" value="P-loop_NTPase"/>
</dbReference>
<dbReference type="SUPFAM" id="SSF52540">
    <property type="entry name" value="P-loop containing nucleoside triphosphate hydrolases"/>
    <property type="match status" value="1"/>
</dbReference>
<dbReference type="SMART" id="SM00382">
    <property type="entry name" value="AAA"/>
    <property type="match status" value="1"/>
</dbReference>
<dbReference type="InterPro" id="IPR003439">
    <property type="entry name" value="ABC_transporter-like_ATP-bd"/>
</dbReference>
<reference evidence="5 6" key="1">
    <citation type="submission" date="2023-04" db="EMBL/GenBank/DDBJ databases">
        <title>Funneling lignin-derived compounds into biodiesel using alkali-halophilic Citricoccus sp. P2.</title>
        <authorList>
            <person name="Luo C.-B."/>
        </authorList>
    </citation>
    <scope>NUCLEOTIDE SEQUENCE [LARGE SCALE GENOMIC DNA]</scope>
    <source>
        <strain evidence="5 6">P2</strain>
    </source>
</reference>
<dbReference type="InterPro" id="IPR050166">
    <property type="entry name" value="ABC_transporter_ATP-bind"/>
</dbReference>
<evidence type="ECO:0000256" key="3">
    <source>
        <dbReference type="ARBA" id="ARBA00022840"/>
    </source>
</evidence>
<evidence type="ECO:0000259" key="4">
    <source>
        <dbReference type="PROSITE" id="PS50893"/>
    </source>
</evidence>
<evidence type="ECO:0000313" key="6">
    <source>
        <dbReference type="Proteomes" id="UP001219037"/>
    </source>
</evidence>
<dbReference type="EMBL" id="CP121252">
    <property type="protein sequence ID" value="WFP17127.1"/>
    <property type="molecule type" value="Genomic_DNA"/>
</dbReference>
<feature type="domain" description="ABC transporter" evidence="4">
    <location>
        <begin position="22"/>
        <end position="256"/>
    </location>
</feature>
<dbReference type="Proteomes" id="UP001219037">
    <property type="component" value="Chromosome"/>
</dbReference>
<gene>
    <name evidence="5" type="ORF">P8192_03095</name>
</gene>
<dbReference type="PROSITE" id="PS50893">
    <property type="entry name" value="ABC_TRANSPORTER_2"/>
    <property type="match status" value="1"/>
</dbReference>
<proteinExistence type="predicted"/>
<protein>
    <submittedName>
        <fullName evidence="5">ABC transporter ATP-binding protein</fullName>
    </submittedName>
</protein>
<sequence length="281" mass="31143">MSLQINTESPSPVDVDDVKVDIRIAELEKTYKTDRGHVQALSGINLEVRQGEFVSLVGRSGCGKTTLLRIMAGLIPPTAGQVLIEGQSLWTGERVNSKLVRNLGVVFQEANLFPWYSIEENIALPLKLRGTPKNARRARVRELAELVGLGGFLKNYPRELSGGMRQRAAIARALSDDPQLLLMDEPFGALDALTREKMNAELQRIALATGATVVFVTHDIDEAVSLGDRVVHLTPRPGRIKEIIDVPLTRPRTPLVTQDDTYQDRVTHLRTSLNEELDHES</sequence>
<dbReference type="CDD" id="cd03293">
    <property type="entry name" value="ABC_NrtD_SsuB_transporters"/>
    <property type="match status" value="1"/>
</dbReference>
<dbReference type="PANTHER" id="PTHR42788:SF13">
    <property type="entry name" value="ALIPHATIC SULFONATES IMPORT ATP-BINDING PROTEIN SSUB"/>
    <property type="match status" value="1"/>
</dbReference>
<dbReference type="PANTHER" id="PTHR42788">
    <property type="entry name" value="TAURINE IMPORT ATP-BINDING PROTEIN-RELATED"/>
    <property type="match status" value="1"/>
</dbReference>
<dbReference type="RefSeq" id="WP_278158425.1">
    <property type="nucleotide sequence ID" value="NZ_CP121252.1"/>
</dbReference>
<dbReference type="Pfam" id="PF00005">
    <property type="entry name" value="ABC_tran"/>
    <property type="match status" value="1"/>
</dbReference>
<evidence type="ECO:0000313" key="5">
    <source>
        <dbReference type="EMBL" id="WFP17127.1"/>
    </source>
</evidence>
<keyword evidence="1" id="KW-0813">Transport</keyword>
<keyword evidence="6" id="KW-1185">Reference proteome</keyword>
<evidence type="ECO:0000256" key="1">
    <source>
        <dbReference type="ARBA" id="ARBA00022448"/>
    </source>
</evidence>
<keyword evidence="2" id="KW-0547">Nucleotide-binding</keyword>
<dbReference type="InterPro" id="IPR017871">
    <property type="entry name" value="ABC_transporter-like_CS"/>
</dbReference>
<dbReference type="Gene3D" id="3.40.50.300">
    <property type="entry name" value="P-loop containing nucleotide triphosphate hydrolases"/>
    <property type="match status" value="1"/>
</dbReference>
<dbReference type="InterPro" id="IPR003593">
    <property type="entry name" value="AAA+_ATPase"/>
</dbReference>
<accession>A0ABY8H942</accession>